<evidence type="ECO:0000259" key="9">
    <source>
        <dbReference type="Pfam" id="PF22744"/>
    </source>
</evidence>
<evidence type="ECO:0000259" key="8">
    <source>
        <dbReference type="Pfam" id="PF22571"/>
    </source>
</evidence>
<evidence type="ECO:0000256" key="5">
    <source>
        <dbReference type="ARBA" id="ARBA00023136"/>
    </source>
</evidence>
<comment type="subcellular location">
    <subcellularLocation>
        <location evidence="1">Cell membrane</location>
        <topology evidence="1">Single-pass membrane protein</topology>
    </subcellularLocation>
</comment>
<accession>A0A246GCC1</accession>
<evidence type="ECO:0000256" key="6">
    <source>
        <dbReference type="SAM" id="Phobius"/>
    </source>
</evidence>
<evidence type="ECO:0000313" key="10">
    <source>
        <dbReference type="EMBL" id="OWP78658.1"/>
    </source>
</evidence>
<keyword evidence="4 6" id="KW-1133">Transmembrane helix</keyword>
<feature type="domain" description="PspC-related ToastRack" evidence="9">
    <location>
        <begin position="387"/>
        <end position="524"/>
    </location>
</feature>
<feature type="transmembrane region" description="Helical" evidence="6">
    <location>
        <begin position="318"/>
        <end position="337"/>
    </location>
</feature>
<sequence>MNKTVNMNLGGFFFHIDEDAYQKLSRYFNAIRNSLSTEGRDEIMNDIESRIAELFSEKLSNSKQVLSLNDIDDVITIMGQPEDYKIEQEPVNNFNYSSPERTKKLYRDKETGSIAGVCSGLGHYFGVDPVWIRIGLVLLVFAGFGIGLLAYIILWLVTPEAITTSEKLEMKGEPINISNIEKKVKEEFESVSQKFKSTDYTQMGENVKSSAQKVGSSLGDIIINIMKVFAKFIGAMMVFTGGISIIGLLIGFFTLGSTSFMKLPWIEYFESFNYTNTSLWIICLISFFAVAIPFFFLLILGLKILVPTINSIGNVAKLTLSAIWLSSIIGLTALGIITSSELAYENKIVYKSYLNKNFTLNDTLTLKFKNNEYFSKDVDDRTDFELVQDSLGHEYIYSNNVELELMPTDEVKPYIQIEYTAKGKSLSEARRNADKIGYKFRNDDTNPTTLSFDNYFLMDPKCKFRDHQVKIFLFVPKGMYIKPDHSLRYYDITSSDYFLFHPSSDDYVYKVEENKIKCKNCPSNLLEEEEEEEEEDSNQNDDNATVIINEDGVQIKKDTTLTKNKDIRELKINEDGIIIKTK</sequence>
<dbReference type="InterPro" id="IPR007168">
    <property type="entry name" value="Phageshock_PspC_N"/>
</dbReference>
<evidence type="ECO:0000256" key="3">
    <source>
        <dbReference type="ARBA" id="ARBA00022692"/>
    </source>
</evidence>
<organism evidence="10 11">
    <name type="scientific">Flavobacterium columnare</name>
    <dbReference type="NCBI Taxonomy" id="996"/>
    <lineage>
        <taxon>Bacteria</taxon>
        <taxon>Pseudomonadati</taxon>
        <taxon>Bacteroidota</taxon>
        <taxon>Flavobacteriia</taxon>
        <taxon>Flavobacteriales</taxon>
        <taxon>Flavobacteriaceae</taxon>
        <taxon>Flavobacterium</taxon>
    </lineage>
</organism>
<dbReference type="PANTHER" id="PTHR33885">
    <property type="entry name" value="PHAGE SHOCK PROTEIN C"/>
    <property type="match status" value="1"/>
</dbReference>
<dbReference type="AlphaFoldDB" id="A0A246GCC1"/>
<feature type="domain" description="Phage shock protein PspC N-terminal" evidence="7">
    <location>
        <begin position="103"/>
        <end position="161"/>
    </location>
</feature>
<comment type="caution">
    <text evidence="10">The sequence shown here is derived from an EMBL/GenBank/DDBJ whole genome shotgun (WGS) entry which is preliminary data.</text>
</comment>
<evidence type="ECO:0000256" key="4">
    <source>
        <dbReference type="ARBA" id="ARBA00022989"/>
    </source>
</evidence>
<dbReference type="Pfam" id="PF22744">
    <property type="entry name" value="Toast-rack_PspC-Cterm"/>
    <property type="match status" value="1"/>
</dbReference>
<dbReference type="Pfam" id="PF22571">
    <property type="entry name" value="LiaI-LiaF-TM_PspC"/>
    <property type="match status" value="1"/>
</dbReference>
<feature type="domain" description="PspC-related transmembrane region" evidence="8">
    <location>
        <begin position="201"/>
        <end position="341"/>
    </location>
</feature>
<reference evidence="10 11" key="1">
    <citation type="journal article" date="2017" name="Infect. Genet. Evol.">
        <title>Comparative genome analysis of fish pathogen Flavobacterium columnare reveals extensive sequence diversity within the species.</title>
        <authorList>
            <person name="Kayansamruaj P."/>
            <person name="Dong H.T."/>
            <person name="Hirono I."/>
            <person name="Kondo H."/>
            <person name="Senapin S."/>
            <person name="Rodkhum C."/>
        </authorList>
    </citation>
    <scope>NUCLEOTIDE SEQUENCE [LARGE SCALE GENOMIC DNA]</scope>
    <source>
        <strain evidence="10 11">1214</strain>
    </source>
</reference>
<evidence type="ECO:0000256" key="1">
    <source>
        <dbReference type="ARBA" id="ARBA00004162"/>
    </source>
</evidence>
<evidence type="ECO:0000313" key="11">
    <source>
        <dbReference type="Proteomes" id="UP000198034"/>
    </source>
</evidence>
<keyword evidence="5 6" id="KW-0472">Membrane</keyword>
<dbReference type="GO" id="GO:0005886">
    <property type="term" value="C:plasma membrane"/>
    <property type="evidence" value="ECO:0007669"/>
    <property type="project" value="UniProtKB-SubCell"/>
</dbReference>
<name>A0A246GCC1_9FLAO</name>
<feature type="transmembrane region" description="Helical" evidence="6">
    <location>
        <begin position="232"/>
        <end position="255"/>
    </location>
</feature>
<gene>
    <name evidence="10" type="ORF">BWK62_04895</name>
</gene>
<evidence type="ECO:0000256" key="2">
    <source>
        <dbReference type="ARBA" id="ARBA00022475"/>
    </source>
</evidence>
<dbReference type="Pfam" id="PF04024">
    <property type="entry name" value="PspC"/>
    <property type="match status" value="1"/>
</dbReference>
<keyword evidence="2" id="KW-1003">Cell membrane</keyword>
<feature type="transmembrane region" description="Helical" evidence="6">
    <location>
        <begin position="279"/>
        <end position="306"/>
    </location>
</feature>
<keyword evidence="3 6" id="KW-0812">Transmembrane</keyword>
<dbReference type="Proteomes" id="UP000198034">
    <property type="component" value="Unassembled WGS sequence"/>
</dbReference>
<proteinExistence type="predicted"/>
<evidence type="ECO:0000259" key="7">
    <source>
        <dbReference type="Pfam" id="PF04024"/>
    </source>
</evidence>
<protein>
    <submittedName>
        <fullName evidence="10">Uncharacterized protein</fullName>
    </submittedName>
</protein>
<dbReference type="InterPro" id="IPR054321">
    <property type="entry name" value="PspC-rel_TM"/>
</dbReference>
<feature type="transmembrane region" description="Helical" evidence="6">
    <location>
        <begin position="130"/>
        <end position="157"/>
    </location>
</feature>
<dbReference type="PANTHER" id="PTHR33885:SF3">
    <property type="entry name" value="PHAGE SHOCK PROTEIN C"/>
    <property type="match status" value="1"/>
</dbReference>
<dbReference type="InterPro" id="IPR054319">
    <property type="entry name" value="PspC-rel_ToastRack"/>
</dbReference>
<dbReference type="InterPro" id="IPR052027">
    <property type="entry name" value="PspC"/>
</dbReference>
<dbReference type="EMBL" id="MTCY01000009">
    <property type="protein sequence ID" value="OWP78658.1"/>
    <property type="molecule type" value="Genomic_DNA"/>
</dbReference>